<evidence type="ECO:0000313" key="10">
    <source>
        <dbReference type="Proteomes" id="UP000192223"/>
    </source>
</evidence>
<evidence type="ECO:0000256" key="7">
    <source>
        <dbReference type="ARBA" id="ARBA00023128"/>
    </source>
</evidence>
<sequence length="62" mass="6603">NDCILKFGGGVLLGGVFSLLFFKRKRWPVILGGGIGIGMAYANCEQDLNATVLAHRSPPPCL</sequence>
<dbReference type="PANTHER" id="PTHR21304:SF0">
    <property type="entry name" value="MICOS COMPLEX SUBUNIT MIC10"/>
    <property type="match status" value="1"/>
</dbReference>
<evidence type="ECO:0000256" key="3">
    <source>
        <dbReference type="ARBA" id="ARBA00006792"/>
    </source>
</evidence>
<comment type="subunit">
    <text evidence="9">Component of the mitochondrial contact site and cristae organizing system (MICOS) complex.</text>
</comment>
<dbReference type="RefSeq" id="XP_025834522.1">
    <property type="nucleotide sequence ID" value="XM_025978737.1"/>
</dbReference>
<comment type="function">
    <text evidence="1 9">Component of the MICOS complex, a large protein complex of the mitochondrial inner membrane that plays crucial roles in the maintenance of crista junctions, inner membrane architecture, and formation of contact sites to the outer membrane.</text>
</comment>
<keyword evidence="7 9" id="KW-0496">Mitochondrion</keyword>
<organism evidence="10 11">
    <name type="scientific">Agrilus planipennis</name>
    <name type="common">Emerald ash borer</name>
    <name type="synonym">Agrilus marcopoli</name>
    <dbReference type="NCBI Taxonomy" id="224129"/>
    <lineage>
        <taxon>Eukaryota</taxon>
        <taxon>Metazoa</taxon>
        <taxon>Ecdysozoa</taxon>
        <taxon>Arthropoda</taxon>
        <taxon>Hexapoda</taxon>
        <taxon>Insecta</taxon>
        <taxon>Pterygota</taxon>
        <taxon>Neoptera</taxon>
        <taxon>Endopterygota</taxon>
        <taxon>Coleoptera</taxon>
        <taxon>Polyphaga</taxon>
        <taxon>Elateriformia</taxon>
        <taxon>Buprestoidea</taxon>
        <taxon>Buprestidae</taxon>
        <taxon>Agrilinae</taxon>
        <taxon>Agrilus</taxon>
    </lineage>
</organism>
<proteinExistence type="inferred from homology"/>
<feature type="non-terminal residue" evidence="11">
    <location>
        <position position="1"/>
    </location>
</feature>
<dbReference type="InParanoid" id="A0A7F5REX8"/>
<dbReference type="OrthoDB" id="1916310at2759"/>
<gene>
    <name evidence="11" type="primary">LOC112905725</name>
</gene>
<dbReference type="Proteomes" id="UP000192223">
    <property type="component" value="Unplaced"/>
</dbReference>
<dbReference type="Pfam" id="PF04418">
    <property type="entry name" value="DUF543"/>
    <property type="match status" value="1"/>
</dbReference>
<keyword evidence="8 9" id="KW-0472">Membrane</keyword>
<dbReference type="GeneID" id="112905725"/>
<keyword evidence="10" id="KW-1185">Reference proteome</keyword>
<keyword evidence="6 9" id="KW-1133">Transmembrane helix</keyword>
<evidence type="ECO:0000313" key="11">
    <source>
        <dbReference type="RefSeq" id="XP_025834522.1"/>
    </source>
</evidence>
<protein>
    <recommendedName>
        <fullName evidence="9">MICOS complex subunit MIC10</fullName>
    </recommendedName>
</protein>
<keyword evidence="4 9" id="KW-0812">Transmembrane</keyword>
<evidence type="ECO:0000256" key="5">
    <source>
        <dbReference type="ARBA" id="ARBA00022792"/>
    </source>
</evidence>
<comment type="subcellular location">
    <subcellularLocation>
        <location evidence="2 9">Mitochondrion inner membrane</location>
        <topology evidence="2 9">Single-pass membrane protein</topology>
    </subcellularLocation>
</comment>
<dbReference type="KEGG" id="apln:112905725"/>
<name>A0A7F5REX8_AGRPL</name>
<dbReference type="AlphaFoldDB" id="A0A7F5REX8"/>
<dbReference type="GO" id="GO:0061617">
    <property type="term" value="C:MICOS complex"/>
    <property type="evidence" value="ECO:0007669"/>
    <property type="project" value="UniProtKB-UniRule"/>
</dbReference>
<dbReference type="PANTHER" id="PTHR21304">
    <property type="entry name" value="MICOS COMPLEX SUBUNIT MIC10"/>
    <property type="match status" value="1"/>
</dbReference>
<dbReference type="InterPro" id="IPR007512">
    <property type="entry name" value="Mic10"/>
</dbReference>
<comment type="similarity">
    <text evidence="3 9">Belongs to the MICOS complex subunit Mic10 family.</text>
</comment>
<evidence type="ECO:0000256" key="4">
    <source>
        <dbReference type="ARBA" id="ARBA00022692"/>
    </source>
</evidence>
<accession>A0A7F5REX8</accession>
<dbReference type="FunCoup" id="A0A7F5REX8">
    <property type="interactions" value="461"/>
</dbReference>
<keyword evidence="5 9" id="KW-0999">Mitochondrion inner membrane</keyword>
<evidence type="ECO:0000256" key="8">
    <source>
        <dbReference type="ARBA" id="ARBA00023136"/>
    </source>
</evidence>
<evidence type="ECO:0000256" key="2">
    <source>
        <dbReference type="ARBA" id="ARBA00004434"/>
    </source>
</evidence>
<feature type="transmembrane region" description="Helical" evidence="9">
    <location>
        <begin position="6"/>
        <end position="22"/>
    </location>
</feature>
<evidence type="ECO:0000256" key="6">
    <source>
        <dbReference type="ARBA" id="ARBA00022989"/>
    </source>
</evidence>
<reference evidence="11" key="1">
    <citation type="submission" date="2025-08" db="UniProtKB">
        <authorList>
            <consortium name="RefSeq"/>
        </authorList>
    </citation>
    <scope>IDENTIFICATION</scope>
    <source>
        <tissue evidence="11">Entire body</tissue>
    </source>
</reference>
<evidence type="ECO:0000256" key="1">
    <source>
        <dbReference type="ARBA" id="ARBA00002689"/>
    </source>
</evidence>
<evidence type="ECO:0000256" key="9">
    <source>
        <dbReference type="RuleBase" id="RU363011"/>
    </source>
</evidence>